<reference evidence="2" key="2">
    <citation type="journal article" date="2008" name="Nucleic Acids Res.">
        <title>The rice annotation project database (RAP-DB): 2008 update.</title>
        <authorList>
            <consortium name="The rice annotation project (RAP)"/>
        </authorList>
    </citation>
    <scope>GENOME REANNOTATION</scope>
    <source>
        <strain evidence="2">cv. Nipponbare</strain>
    </source>
</reference>
<reference evidence="2" key="1">
    <citation type="journal article" date="2005" name="Nature">
        <title>The map-based sequence of the rice genome.</title>
        <authorList>
            <consortium name="International rice genome sequencing project (IRGSP)"/>
            <person name="Matsumoto T."/>
            <person name="Wu J."/>
            <person name="Kanamori H."/>
            <person name="Katayose Y."/>
            <person name="Fujisawa M."/>
            <person name="Namiki N."/>
            <person name="Mizuno H."/>
            <person name="Yamamoto K."/>
            <person name="Antonio B.A."/>
            <person name="Baba T."/>
            <person name="Sakata K."/>
            <person name="Nagamura Y."/>
            <person name="Aoki H."/>
            <person name="Arikawa K."/>
            <person name="Arita K."/>
            <person name="Bito T."/>
            <person name="Chiden Y."/>
            <person name="Fujitsuka N."/>
            <person name="Fukunaka R."/>
            <person name="Hamada M."/>
            <person name="Harada C."/>
            <person name="Hayashi A."/>
            <person name="Hijishita S."/>
            <person name="Honda M."/>
            <person name="Hosokawa S."/>
            <person name="Ichikawa Y."/>
            <person name="Idonuma A."/>
            <person name="Iijima M."/>
            <person name="Ikeda M."/>
            <person name="Ikeno M."/>
            <person name="Ito K."/>
            <person name="Ito S."/>
            <person name="Ito T."/>
            <person name="Ito Y."/>
            <person name="Ito Y."/>
            <person name="Iwabuchi A."/>
            <person name="Kamiya K."/>
            <person name="Karasawa W."/>
            <person name="Kurita K."/>
            <person name="Katagiri S."/>
            <person name="Kikuta A."/>
            <person name="Kobayashi H."/>
            <person name="Kobayashi N."/>
            <person name="Machita K."/>
            <person name="Maehara T."/>
            <person name="Masukawa M."/>
            <person name="Mizubayashi T."/>
            <person name="Mukai Y."/>
            <person name="Nagasaki H."/>
            <person name="Nagata Y."/>
            <person name="Naito S."/>
            <person name="Nakashima M."/>
            <person name="Nakama Y."/>
            <person name="Nakamichi Y."/>
            <person name="Nakamura M."/>
            <person name="Meguro A."/>
            <person name="Negishi M."/>
            <person name="Ohta I."/>
            <person name="Ohta T."/>
            <person name="Okamoto M."/>
            <person name="Ono N."/>
            <person name="Saji S."/>
            <person name="Sakaguchi M."/>
            <person name="Sakai K."/>
            <person name="Shibata M."/>
            <person name="Shimokawa T."/>
            <person name="Song J."/>
            <person name="Takazaki Y."/>
            <person name="Terasawa K."/>
            <person name="Tsugane M."/>
            <person name="Tsuji K."/>
            <person name="Ueda S."/>
            <person name="Waki K."/>
            <person name="Yamagata H."/>
            <person name="Yamamoto M."/>
            <person name="Yamamoto S."/>
            <person name="Yamane H."/>
            <person name="Yoshiki S."/>
            <person name="Yoshihara R."/>
            <person name="Yukawa K."/>
            <person name="Zhong H."/>
            <person name="Yano M."/>
            <person name="Yuan Q."/>
            <person name="Ouyang S."/>
            <person name="Liu J."/>
            <person name="Jones K.M."/>
            <person name="Gansberger K."/>
            <person name="Moffat K."/>
            <person name="Hill J."/>
            <person name="Bera J."/>
            <person name="Fadrosh D."/>
            <person name="Jin S."/>
            <person name="Johri S."/>
            <person name="Kim M."/>
            <person name="Overton L."/>
            <person name="Reardon M."/>
            <person name="Tsitrin T."/>
            <person name="Vuong H."/>
            <person name="Weaver B."/>
            <person name="Ciecko A."/>
            <person name="Tallon L."/>
            <person name="Jackson J."/>
            <person name="Pai G."/>
            <person name="Aken S.V."/>
            <person name="Utterback T."/>
            <person name="Reidmuller S."/>
            <person name="Feldblyum T."/>
            <person name="Hsiao J."/>
            <person name="Zismann V."/>
            <person name="Iobst S."/>
            <person name="de Vazeille A.R."/>
            <person name="Buell C.R."/>
            <person name="Ying K."/>
            <person name="Li Y."/>
            <person name="Lu T."/>
            <person name="Huang Y."/>
            <person name="Zhao Q."/>
            <person name="Feng Q."/>
            <person name="Zhang L."/>
            <person name="Zhu J."/>
            <person name="Weng Q."/>
            <person name="Mu J."/>
            <person name="Lu Y."/>
            <person name="Fan D."/>
            <person name="Liu Y."/>
            <person name="Guan J."/>
            <person name="Zhang Y."/>
            <person name="Yu S."/>
            <person name="Liu X."/>
            <person name="Zhang Y."/>
            <person name="Hong G."/>
            <person name="Han B."/>
            <person name="Choisne N."/>
            <person name="Demange N."/>
            <person name="Orjeda G."/>
            <person name="Samain S."/>
            <person name="Cattolico L."/>
            <person name="Pelletier E."/>
            <person name="Couloux A."/>
            <person name="Segurens B."/>
            <person name="Wincker P."/>
            <person name="D'Hont A."/>
            <person name="Scarpelli C."/>
            <person name="Weissenbach J."/>
            <person name="Salanoubat M."/>
            <person name="Quetier F."/>
            <person name="Yu Y."/>
            <person name="Kim H.R."/>
            <person name="Rambo T."/>
            <person name="Currie J."/>
            <person name="Collura K."/>
            <person name="Luo M."/>
            <person name="Yang T."/>
            <person name="Ammiraju J.S.S."/>
            <person name="Engler F."/>
            <person name="Soderlund C."/>
            <person name="Wing R.A."/>
            <person name="Palmer L.E."/>
            <person name="de la Bastide M."/>
            <person name="Spiegel L."/>
            <person name="Nascimento L."/>
            <person name="Zutavern T."/>
            <person name="O'Shaughnessy A."/>
            <person name="Dike S."/>
            <person name="Dedhia N."/>
            <person name="Preston R."/>
            <person name="Balija V."/>
            <person name="McCombie W.R."/>
            <person name="Chow T."/>
            <person name="Chen H."/>
            <person name="Chung M."/>
            <person name="Chen C."/>
            <person name="Shaw J."/>
            <person name="Wu H."/>
            <person name="Hsiao K."/>
            <person name="Chao Y."/>
            <person name="Chu M."/>
            <person name="Cheng C."/>
            <person name="Hour A."/>
            <person name="Lee P."/>
            <person name="Lin S."/>
            <person name="Lin Y."/>
            <person name="Liou J."/>
            <person name="Liu S."/>
            <person name="Hsing Y."/>
            <person name="Raghuvanshi S."/>
            <person name="Mohanty A."/>
            <person name="Bharti A.K."/>
            <person name="Gaur A."/>
            <person name="Gupta V."/>
            <person name="Kumar D."/>
            <person name="Ravi V."/>
            <person name="Vij S."/>
            <person name="Kapur A."/>
            <person name="Khurana P."/>
            <person name="Khurana P."/>
            <person name="Khurana J.P."/>
            <person name="Tyagi A.K."/>
            <person name="Gaikwad K."/>
            <person name="Singh A."/>
            <person name="Dalal V."/>
            <person name="Srivastava S."/>
            <person name="Dixit A."/>
            <person name="Pal A.K."/>
            <person name="Ghazi I.A."/>
            <person name="Yadav M."/>
            <person name="Pandit A."/>
            <person name="Bhargava A."/>
            <person name="Sureshbabu K."/>
            <person name="Batra K."/>
            <person name="Sharma T.R."/>
            <person name="Mohapatra T."/>
            <person name="Singh N.K."/>
            <person name="Messing J."/>
            <person name="Nelson A.B."/>
            <person name="Fuks G."/>
            <person name="Kavchok S."/>
            <person name="Keizer G."/>
            <person name="Linton E."/>
            <person name="Llaca V."/>
            <person name="Song R."/>
            <person name="Tanyolac B."/>
            <person name="Young S."/>
            <person name="Ho-Il K."/>
            <person name="Hahn J.H."/>
            <person name="Sangsakoo G."/>
            <person name="Vanavichit A."/>
            <person name="de Mattos Luiz.A.T."/>
            <person name="Zimmer P.D."/>
            <person name="Malone G."/>
            <person name="Dellagostin O."/>
            <person name="de Oliveira A.C."/>
            <person name="Bevan M."/>
            <person name="Bancroft I."/>
            <person name="Minx P."/>
            <person name="Cordum H."/>
            <person name="Wilson R."/>
            <person name="Cheng Z."/>
            <person name="Jin W."/>
            <person name="Jiang J."/>
            <person name="Leong S.A."/>
            <person name="Iwama H."/>
            <person name="Gojobori T."/>
            <person name="Itoh T."/>
            <person name="Niimura Y."/>
            <person name="Fujii Y."/>
            <person name="Habara T."/>
            <person name="Sakai H."/>
            <person name="Sato Y."/>
            <person name="Wilson G."/>
            <person name="Kumar K."/>
            <person name="McCouch S."/>
            <person name="Juretic N."/>
            <person name="Hoen D."/>
            <person name="Wright S."/>
            <person name="Bruskiewich R."/>
            <person name="Bureau T."/>
            <person name="Miyao A."/>
            <person name="Hirochika H."/>
            <person name="Nishikawa T."/>
            <person name="Kadowaki K."/>
            <person name="Sugiura M."/>
            <person name="Burr B."/>
            <person name="Sasaki T."/>
        </authorList>
    </citation>
    <scope>NUCLEOTIDE SEQUENCE [LARGE SCALE GENOMIC DNA]</scope>
    <source>
        <strain evidence="2">cv. Nipponbare</strain>
    </source>
</reference>
<evidence type="ECO:0000313" key="1">
    <source>
        <dbReference type="EMBL" id="BAD24992.1"/>
    </source>
</evidence>
<gene>
    <name evidence="1" type="primary">OJ1003_F05.9</name>
</gene>
<sequence length="72" mass="7497">MGGDGHRVAPVTKFGDGNTLNTLPFQNAVFYVRSAGSSTSGSSPTRAARSSMCPRDGGVAPYALFLNTPYTI</sequence>
<protein>
    <submittedName>
        <fullName evidence="1">Uncharacterized protein</fullName>
    </submittedName>
</protein>
<dbReference type="Proteomes" id="UP000000763">
    <property type="component" value="Chromosome 2"/>
</dbReference>
<organism evidence="1 2">
    <name type="scientific">Oryza sativa subsp. japonica</name>
    <name type="common">Rice</name>
    <dbReference type="NCBI Taxonomy" id="39947"/>
    <lineage>
        <taxon>Eukaryota</taxon>
        <taxon>Viridiplantae</taxon>
        <taxon>Streptophyta</taxon>
        <taxon>Embryophyta</taxon>
        <taxon>Tracheophyta</taxon>
        <taxon>Spermatophyta</taxon>
        <taxon>Magnoliopsida</taxon>
        <taxon>Liliopsida</taxon>
        <taxon>Poales</taxon>
        <taxon>Poaceae</taxon>
        <taxon>BOP clade</taxon>
        <taxon>Oryzoideae</taxon>
        <taxon>Oryzeae</taxon>
        <taxon>Oryzinae</taxon>
        <taxon>Oryza</taxon>
        <taxon>Oryza sativa</taxon>
    </lineage>
</organism>
<evidence type="ECO:0000313" key="2">
    <source>
        <dbReference type="Proteomes" id="UP000000763"/>
    </source>
</evidence>
<dbReference type="EMBL" id="AP003974">
    <property type="protein sequence ID" value="BAD24992.1"/>
    <property type="molecule type" value="Genomic_DNA"/>
</dbReference>
<dbReference type="AlphaFoldDB" id="Q6H8F7"/>
<name>Q6H8F7_ORYSJ</name>
<accession>Q6H8F7</accession>
<proteinExistence type="predicted"/>